<dbReference type="Gene3D" id="1.10.3720.10">
    <property type="entry name" value="MetI-like"/>
    <property type="match status" value="1"/>
</dbReference>
<evidence type="ECO:0000256" key="5">
    <source>
        <dbReference type="ARBA" id="ARBA00022989"/>
    </source>
</evidence>
<comment type="subcellular location">
    <subcellularLocation>
        <location evidence="1 7">Cell membrane</location>
        <topology evidence="1 7">Multi-pass membrane protein</topology>
    </subcellularLocation>
</comment>
<keyword evidence="4 7" id="KW-0812">Transmembrane</keyword>
<evidence type="ECO:0000313" key="10">
    <source>
        <dbReference type="Proteomes" id="UP000547209"/>
    </source>
</evidence>
<keyword evidence="10" id="KW-1185">Reference proteome</keyword>
<dbReference type="SUPFAM" id="SSF161098">
    <property type="entry name" value="MetI-like"/>
    <property type="match status" value="1"/>
</dbReference>
<keyword evidence="2 7" id="KW-0813">Transport</keyword>
<evidence type="ECO:0000256" key="6">
    <source>
        <dbReference type="ARBA" id="ARBA00023136"/>
    </source>
</evidence>
<dbReference type="AlphaFoldDB" id="A0A7X0RQW5"/>
<feature type="transmembrane region" description="Helical" evidence="7">
    <location>
        <begin position="253"/>
        <end position="270"/>
    </location>
</feature>
<keyword evidence="5 7" id="KW-1133">Transmembrane helix</keyword>
<feature type="domain" description="ABC transmembrane type-1" evidence="8">
    <location>
        <begin position="78"/>
        <end position="275"/>
    </location>
</feature>
<evidence type="ECO:0000256" key="1">
    <source>
        <dbReference type="ARBA" id="ARBA00004651"/>
    </source>
</evidence>
<dbReference type="Proteomes" id="UP000547209">
    <property type="component" value="Unassembled WGS sequence"/>
</dbReference>
<dbReference type="Pfam" id="PF00528">
    <property type="entry name" value="BPD_transp_1"/>
    <property type="match status" value="1"/>
</dbReference>
<evidence type="ECO:0000259" key="8">
    <source>
        <dbReference type="PROSITE" id="PS50928"/>
    </source>
</evidence>
<dbReference type="PANTHER" id="PTHR43744:SF12">
    <property type="entry name" value="ABC TRANSPORTER PERMEASE PROTEIN MG189-RELATED"/>
    <property type="match status" value="1"/>
</dbReference>
<comment type="caution">
    <text evidence="9">The sequence shown here is derived from an EMBL/GenBank/DDBJ whole genome shotgun (WGS) entry which is preliminary data.</text>
</comment>
<name>A0A7X0RQW5_9BACL</name>
<feature type="transmembrane region" description="Helical" evidence="7">
    <location>
        <begin position="113"/>
        <end position="134"/>
    </location>
</feature>
<reference evidence="9 10" key="1">
    <citation type="submission" date="2020-08" db="EMBL/GenBank/DDBJ databases">
        <title>Cohnella phylogeny.</title>
        <authorList>
            <person name="Dunlap C."/>
        </authorList>
    </citation>
    <scope>NUCLEOTIDE SEQUENCE [LARGE SCALE GENOMIC DNA]</scope>
    <source>
        <strain evidence="9 10">DSM 28246</strain>
    </source>
</reference>
<gene>
    <name evidence="9" type="ORF">H7C19_08640</name>
</gene>
<dbReference type="GO" id="GO:0005886">
    <property type="term" value="C:plasma membrane"/>
    <property type="evidence" value="ECO:0007669"/>
    <property type="project" value="UniProtKB-SubCell"/>
</dbReference>
<evidence type="ECO:0000256" key="2">
    <source>
        <dbReference type="ARBA" id="ARBA00022448"/>
    </source>
</evidence>
<dbReference type="PANTHER" id="PTHR43744">
    <property type="entry name" value="ABC TRANSPORTER PERMEASE PROTEIN MG189-RELATED-RELATED"/>
    <property type="match status" value="1"/>
</dbReference>
<dbReference type="InterPro" id="IPR035906">
    <property type="entry name" value="MetI-like_sf"/>
</dbReference>
<sequence>MMRTMAIGGAAWKRITLRRTLLHLVIVWLLFMLLYPLGMTIWGSFKSELGFQYSRWYPTLPLAWGNYKTVFPMVWRYIVNTVFVAFVGTTGNLIISSLSAFTFARMKFPLKEFIYTAVIALMMIPGVLSLVPTFMLYKGLGVFDTYAVLILPIIVSGPIFGTFLLRGFFEGIPEEIFEAARMDGATEFKIYRLMCLPMSIPILGTLAIMTIMNTWNDILWPMVTIKDESLLTVSAGLLVRFTTLVGSNYQNQFAGYMMASVPLILLFVYANKYYIEGMAGSSVKL</sequence>
<evidence type="ECO:0000256" key="3">
    <source>
        <dbReference type="ARBA" id="ARBA00022475"/>
    </source>
</evidence>
<dbReference type="EMBL" id="JACJVP010000011">
    <property type="protein sequence ID" value="MBB6670755.1"/>
    <property type="molecule type" value="Genomic_DNA"/>
</dbReference>
<comment type="similarity">
    <text evidence="7">Belongs to the binding-protein-dependent transport system permease family.</text>
</comment>
<feature type="transmembrane region" description="Helical" evidence="7">
    <location>
        <begin position="146"/>
        <end position="169"/>
    </location>
</feature>
<protein>
    <submittedName>
        <fullName evidence="9">Carbohydrate ABC transporter permease</fullName>
    </submittedName>
</protein>
<proteinExistence type="inferred from homology"/>
<dbReference type="GO" id="GO:0055085">
    <property type="term" value="P:transmembrane transport"/>
    <property type="evidence" value="ECO:0007669"/>
    <property type="project" value="InterPro"/>
</dbReference>
<accession>A0A7X0RQW5</accession>
<organism evidence="9 10">
    <name type="scientific">Cohnella nanjingensis</name>
    <dbReference type="NCBI Taxonomy" id="1387779"/>
    <lineage>
        <taxon>Bacteria</taxon>
        <taxon>Bacillati</taxon>
        <taxon>Bacillota</taxon>
        <taxon>Bacilli</taxon>
        <taxon>Bacillales</taxon>
        <taxon>Paenibacillaceae</taxon>
        <taxon>Cohnella</taxon>
    </lineage>
</organism>
<dbReference type="InterPro" id="IPR000515">
    <property type="entry name" value="MetI-like"/>
</dbReference>
<dbReference type="PROSITE" id="PS50928">
    <property type="entry name" value="ABC_TM1"/>
    <property type="match status" value="1"/>
</dbReference>
<dbReference type="CDD" id="cd06261">
    <property type="entry name" value="TM_PBP2"/>
    <property type="match status" value="1"/>
</dbReference>
<feature type="transmembrane region" description="Helical" evidence="7">
    <location>
        <begin position="21"/>
        <end position="45"/>
    </location>
</feature>
<keyword evidence="6 7" id="KW-0472">Membrane</keyword>
<evidence type="ECO:0000313" key="9">
    <source>
        <dbReference type="EMBL" id="MBB6670755.1"/>
    </source>
</evidence>
<feature type="transmembrane region" description="Helical" evidence="7">
    <location>
        <begin position="190"/>
        <end position="212"/>
    </location>
</feature>
<keyword evidence="3" id="KW-1003">Cell membrane</keyword>
<evidence type="ECO:0000256" key="4">
    <source>
        <dbReference type="ARBA" id="ARBA00022692"/>
    </source>
</evidence>
<feature type="transmembrane region" description="Helical" evidence="7">
    <location>
        <begin position="77"/>
        <end position="101"/>
    </location>
</feature>
<evidence type="ECO:0000256" key="7">
    <source>
        <dbReference type="RuleBase" id="RU363032"/>
    </source>
</evidence>